<evidence type="ECO:0000313" key="1">
    <source>
        <dbReference type="EMBL" id="RNM07717.1"/>
    </source>
</evidence>
<dbReference type="Proteomes" id="UP000276061">
    <property type="component" value="Unassembled WGS sequence"/>
</dbReference>
<dbReference type="EMBL" id="RJLR01000012">
    <property type="protein sequence ID" value="RNM07717.1"/>
    <property type="molecule type" value="Genomic_DNA"/>
</dbReference>
<evidence type="ECO:0000313" key="2">
    <source>
        <dbReference type="Proteomes" id="UP000276061"/>
    </source>
</evidence>
<sequence length="90" mass="10650">MKTGLFMSDLPSIPTNDVFREFCIVLRIHKDKEYIQSLFESKGWDVSRAKIHAWSRKAGAFNPDFRPMPEEALRDFIDAYKLDRERRGKE</sequence>
<comment type="caution">
    <text evidence="1">The sequence shown here is derived from an EMBL/GenBank/DDBJ whole genome shotgun (WGS) entry which is preliminary data.</text>
</comment>
<dbReference type="Pfam" id="PF07308">
    <property type="entry name" value="DUF1456"/>
    <property type="match status" value="1"/>
</dbReference>
<dbReference type="AlphaFoldDB" id="A0A3N0G5F4"/>
<name>A0A3N0G5F4_9GAMM</name>
<accession>A0A3N0G5F4</accession>
<organism evidence="1 2">
    <name type="scientific">Dickeya undicola</name>
    <dbReference type="NCBI Taxonomy" id="1577887"/>
    <lineage>
        <taxon>Bacteria</taxon>
        <taxon>Pseudomonadati</taxon>
        <taxon>Pseudomonadota</taxon>
        <taxon>Gammaproteobacteria</taxon>
        <taxon>Enterobacterales</taxon>
        <taxon>Pectobacteriaceae</taxon>
        <taxon>Dickeya</taxon>
    </lineage>
</organism>
<protein>
    <submittedName>
        <fullName evidence="1">DUF1456 family protein</fullName>
    </submittedName>
</protein>
<gene>
    <name evidence="1" type="ORF">EF878_07210</name>
</gene>
<dbReference type="InterPro" id="IPR009921">
    <property type="entry name" value="YehS-like"/>
</dbReference>
<reference evidence="1 2" key="1">
    <citation type="submission" date="2018-11" db="EMBL/GenBank/DDBJ databases">
        <title>Characterization of surface water Dickeya isolates.</title>
        <authorList>
            <person name="Van Gijsegem F."/>
            <person name="Pedron J."/>
        </authorList>
    </citation>
    <scope>NUCLEOTIDE SEQUENCE [LARGE SCALE GENOMIC DNA]</scope>
    <source>
        <strain evidence="1 2">FVG1-MFV-O17</strain>
    </source>
</reference>
<proteinExistence type="predicted"/>